<evidence type="ECO:0000256" key="1">
    <source>
        <dbReference type="ARBA" id="ARBA00004141"/>
    </source>
</evidence>
<comment type="subcellular location">
    <subcellularLocation>
        <location evidence="1">Membrane</location>
        <topology evidence="1">Multi-pass membrane protein</topology>
    </subcellularLocation>
</comment>
<feature type="transmembrane region" description="Helical" evidence="6">
    <location>
        <begin position="329"/>
        <end position="352"/>
    </location>
</feature>
<dbReference type="Proteomes" id="UP001391051">
    <property type="component" value="Unassembled WGS sequence"/>
</dbReference>
<feature type="transmembrane region" description="Helical" evidence="6">
    <location>
        <begin position="102"/>
        <end position="122"/>
    </location>
</feature>
<feature type="transmembrane region" description="Helical" evidence="6">
    <location>
        <begin position="184"/>
        <end position="202"/>
    </location>
</feature>
<organism evidence="8 9">
    <name type="scientific">Apiospora aurea</name>
    <dbReference type="NCBI Taxonomy" id="335848"/>
    <lineage>
        <taxon>Eukaryota</taxon>
        <taxon>Fungi</taxon>
        <taxon>Dikarya</taxon>
        <taxon>Ascomycota</taxon>
        <taxon>Pezizomycotina</taxon>
        <taxon>Sordariomycetes</taxon>
        <taxon>Xylariomycetidae</taxon>
        <taxon>Amphisphaeriales</taxon>
        <taxon>Apiosporaceae</taxon>
        <taxon>Apiospora</taxon>
    </lineage>
</organism>
<dbReference type="Pfam" id="PF07690">
    <property type="entry name" value="MFS_1"/>
    <property type="match status" value="1"/>
</dbReference>
<feature type="domain" description="Alpha/beta hydrolase fold-3" evidence="7">
    <location>
        <begin position="604"/>
        <end position="668"/>
    </location>
</feature>
<dbReference type="Gene3D" id="1.20.1250.20">
    <property type="entry name" value="MFS general substrate transporter like domains"/>
    <property type="match status" value="2"/>
</dbReference>
<evidence type="ECO:0000256" key="2">
    <source>
        <dbReference type="ARBA" id="ARBA00022448"/>
    </source>
</evidence>
<dbReference type="PANTHER" id="PTHR23501">
    <property type="entry name" value="MAJOR FACILITATOR SUPERFAMILY"/>
    <property type="match status" value="1"/>
</dbReference>
<dbReference type="InterPro" id="IPR013094">
    <property type="entry name" value="AB_hydrolase_3"/>
</dbReference>
<feature type="domain" description="Alpha/beta hydrolase fold-3" evidence="7">
    <location>
        <begin position="699"/>
        <end position="785"/>
    </location>
</feature>
<dbReference type="InterPro" id="IPR011701">
    <property type="entry name" value="MFS"/>
</dbReference>
<name>A0ABR1PTF8_9PEZI</name>
<keyword evidence="2" id="KW-0813">Transport</keyword>
<dbReference type="GeneID" id="92083879"/>
<feature type="transmembrane region" description="Helical" evidence="6">
    <location>
        <begin position="359"/>
        <end position="377"/>
    </location>
</feature>
<dbReference type="InterPro" id="IPR036259">
    <property type="entry name" value="MFS_trans_sf"/>
</dbReference>
<evidence type="ECO:0000256" key="5">
    <source>
        <dbReference type="ARBA" id="ARBA00023136"/>
    </source>
</evidence>
<feature type="transmembrane region" description="Helical" evidence="6">
    <location>
        <begin position="255"/>
        <end position="271"/>
    </location>
</feature>
<feature type="transmembrane region" description="Helical" evidence="6">
    <location>
        <begin position="383"/>
        <end position="407"/>
    </location>
</feature>
<accession>A0ABR1PTF8</accession>
<evidence type="ECO:0000313" key="9">
    <source>
        <dbReference type="Proteomes" id="UP001391051"/>
    </source>
</evidence>
<feature type="transmembrane region" description="Helical" evidence="6">
    <location>
        <begin position="223"/>
        <end position="243"/>
    </location>
</feature>
<protein>
    <recommendedName>
        <fullName evidence="7">Alpha/beta hydrolase fold-3 domain-containing protein</fullName>
    </recommendedName>
</protein>
<dbReference type="Gene3D" id="3.40.50.1820">
    <property type="entry name" value="alpha/beta hydrolase"/>
    <property type="match status" value="2"/>
</dbReference>
<keyword evidence="4 6" id="KW-1133">Transmembrane helix</keyword>
<feature type="transmembrane region" description="Helical" evidence="6">
    <location>
        <begin position="291"/>
        <end position="317"/>
    </location>
</feature>
<dbReference type="PANTHER" id="PTHR23501:SF177">
    <property type="entry name" value="MAJOR FACILITATOR SUPERFAMILY (MFS) PROFILE DOMAIN-CONTAINING PROTEIN-RELATED"/>
    <property type="match status" value="1"/>
</dbReference>
<feature type="transmembrane region" description="Helical" evidence="6">
    <location>
        <begin position="72"/>
        <end position="90"/>
    </location>
</feature>
<comment type="caution">
    <text evidence="8">The sequence shown here is derived from an EMBL/GenBank/DDBJ whole genome shotgun (WGS) entry which is preliminary data.</text>
</comment>
<dbReference type="SUPFAM" id="SSF53474">
    <property type="entry name" value="alpha/beta-Hydrolases"/>
    <property type="match status" value="1"/>
</dbReference>
<evidence type="ECO:0000313" key="8">
    <source>
        <dbReference type="EMBL" id="KAK7937727.1"/>
    </source>
</evidence>
<sequence>MSTNAAVDDDDVGPLDAIEEHEYPGGLRLTAIVVALVLSIFLASLDTVNLFLTIITTAIPSITDDFHSLGDVGWYGSAMFFPMAATQSVWGKAYKYFPVKFVFLIGILIFEVGSLICAQHLLQTAMPSLLGAPSRAQAAPVSSQDFPIGHFCRRVGGRAVNWRRIYAKCDLALALTCMLSSTSFYINLLCGGVAAIATLLAFRAPKAASPVPATNKEKLLQMDVPGALLICAVIVCFTLALRWGGAERAWDDSKIVGTLVATPVFLVLFGLDQRLQGERALIMPSFLRNRVLLVGAIFEFFIAGCFNLALFYLPVYFQAVRGVSAVSSGIWLIPVILGLTITQIVVGGLITATGIHNPFLILGPGMAAVGSGLFMLLDQQSSAGRWIGFQIVLGIGVGLCLTIPLMLSQVAVKTKDVSTATSIVIFSQSMGSALLLPTAQAVFQNQLPKALRLFAPDIDPTLVLSAVRTLKDRREKIHKYINLRLPLFPDTLDLPLFLASPFLHAATSALLLSNMASDSRQKRLQFLQTQAGNQRDPELDKLLSNTDSWPDPPFTDIPRCRGLSDYADGLLIEAFGSCPAGIHEEIYNIPSWSWAAYRLVPSRGFFLGSPAKLTMYARPLTKLFNASVLRPSYRFAPEHAFPTGVEDAWATLKWAASHAIEIGADPERGIPRTWAPIFMGLNEREAVPEAYRPLWASHEQHGDALVIDALKAATMWEYYKPVITSPMFNPLASPFEKIGAMPKMFLQVAGHDMFRDDGLILAYALQDRGVEVKLAVYPGVCHSFWVFAPDLTLSKRFVSDIVKGFAWLLGVNVEALDNGWETAMAMPAFKVADT</sequence>
<keyword evidence="9" id="KW-1185">Reference proteome</keyword>
<keyword evidence="3 6" id="KW-0812">Transmembrane</keyword>
<reference evidence="8 9" key="1">
    <citation type="submission" date="2023-01" db="EMBL/GenBank/DDBJ databases">
        <title>Analysis of 21 Apiospora genomes using comparative genomics revels a genus with tremendous synthesis potential of carbohydrate active enzymes and secondary metabolites.</title>
        <authorList>
            <person name="Sorensen T."/>
        </authorList>
    </citation>
    <scope>NUCLEOTIDE SEQUENCE [LARGE SCALE GENOMIC DNA]</scope>
    <source>
        <strain evidence="8 9">CBS 24483</strain>
    </source>
</reference>
<keyword evidence="5 6" id="KW-0472">Membrane</keyword>
<dbReference type="EMBL" id="JAQQWE010000010">
    <property type="protein sequence ID" value="KAK7937727.1"/>
    <property type="molecule type" value="Genomic_DNA"/>
</dbReference>
<evidence type="ECO:0000256" key="6">
    <source>
        <dbReference type="SAM" id="Phobius"/>
    </source>
</evidence>
<evidence type="ECO:0000256" key="4">
    <source>
        <dbReference type="ARBA" id="ARBA00022989"/>
    </source>
</evidence>
<feature type="transmembrane region" description="Helical" evidence="6">
    <location>
        <begin position="29"/>
        <end position="52"/>
    </location>
</feature>
<dbReference type="Pfam" id="PF07859">
    <property type="entry name" value="Abhydrolase_3"/>
    <property type="match status" value="2"/>
</dbReference>
<evidence type="ECO:0000256" key="3">
    <source>
        <dbReference type="ARBA" id="ARBA00022692"/>
    </source>
</evidence>
<dbReference type="RefSeq" id="XP_066693055.1">
    <property type="nucleotide sequence ID" value="XM_066850817.1"/>
</dbReference>
<dbReference type="InterPro" id="IPR029058">
    <property type="entry name" value="AB_hydrolase_fold"/>
</dbReference>
<evidence type="ECO:0000259" key="7">
    <source>
        <dbReference type="Pfam" id="PF07859"/>
    </source>
</evidence>
<proteinExistence type="predicted"/>
<gene>
    <name evidence="8" type="ORF">PG986_014595</name>
</gene>
<dbReference type="SUPFAM" id="SSF103473">
    <property type="entry name" value="MFS general substrate transporter"/>
    <property type="match status" value="1"/>
</dbReference>
<feature type="transmembrane region" description="Helical" evidence="6">
    <location>
        <begin position="419"/>
        <end position="443"/>
    </location>
</feature>